<feature type="compositionally biased region" description="Polar residues" evidence="3">
    <location>
        <begin position="211"/>
        <end position="224"/>
    </location>
</feature>
<dbReference type="OrthoDB" id="686202at2759"/>
<feature type="compositionally biased region" description="Polar residues" evidence="3">
    <location>
        <begin position="302"/>
        <end position="322"/>
    </location>
</feature>
<comment type="caution">
    <text evidence="2">Lacks conserved residue(s) required for the propagation of feature annotation.</text>
</comment>
<reference evidence="5" key="1">
    <citation type="submission" date="2021-03" db="EMBL/GenBank/DDBJ databases">
        <authorList>
            <consortium name="Genoscope - CEA"/>
            <person name="William W."/>
        </authorList>
    </citation>
    <scope>NUCLEOTIDE SEQUENCE</scope>
    <source>
        <strain evidence="5">Doubled-haploid Pahang</strain>
    </source>
</reference>
<dbReference type="Proteomes" id="UP000012960">
    <property type="component" value="Unplaced"/>
</dbReference>
<feature type="domain" description="WRC" evidence="4">
    <location>
        <begin position="259"/>
        <end position="303"/>
    </location>
</feature>
<dbReference type="PANTHER" id="PTHR34122">
    <property type="entry name" value="EXPRESSED PROTEIN-RELATED"/>
    <property type="match status" value="1"/>
</dbReference>
<reference evidence="6" key="2">
    <citation type="submission" date="2021-05" db="UniProtKB">
        <authorList>
            <consortium name="EnsemblPlants"/>
        </authorList>
    </citation>
    <scope>IDENTIFICATION</scope>
    <source>
        <strain evidence="6">subsp. malaccensis</strain>
    </source>
</reference>
<feature type="compositionally biased region" description="Pro residues" evidence="3">
    <location>
        <begin position="41"/>
        <end position="50"/>
    </location>
</feature>
<feature type="compositionally biased region" description="Basic residues" evidence="3">
    <location>
        <begin position="201"/>
        <end position="210"/>
    </location>
</feature>
<dbReference type="Gramene" id="Ma09_t15110.2">
    <property type="protein sequence ID" value="Ma09_p15110.2"/>
    <property type="gene ID" value="Ma09_g15110"/>
</dbReference>
<feature type="compositionally biased region" description="Polar residues" evidence="3">
    <location>
        <begin position="108"/>
        <end position="121"/>
    </location>
</feature>
<dbReference type="Pfam" id="PF08879">
    <property type="entry name" value="WRC"/>
    <property type="match status" value="1"/>
</dbReference>
<evidence type="ECO:0000256" key="3">
    <source>
        <dbReference type="SAM" id="MobiDB-lite"/>
    </source>
</evidence>
<accession>A0A804KJR2</accession>
<dbReference type="InterPro" id="IPR014977">
    <property type="entry name" value="WRC_dom"/>
</dbReference>
<protein>
    <submittedName>
        <fullName evidence="5">(wild Malaysian banana) hypothetical protein</fullName>
    </submittedName>
</protein>
<keyword evidence="1" id="KW-0539">Nucleus</keyword>
<evidence type="ECO:0000313" key="5">
    <source>
        <dbReference type="EMBL" id="CAG1835240.1"/>
    </source>
</evidence>
<dbReference type="PANTHER" id="PTHR34122:SF1">
    <property type="entry name" value="EXPRESSED PROTEIN"/>
    <property type="match status" value="1"/>
</dbReference>
<feature type="region of interest" description="Disordered" evidence="3">
    <location>
        <begin position="1"/>
        <end position="255"/>
    </location>
</feature>
<dbReference type="OMA" id="IESAHEQ"/>
<keyword evidence="7" id="KW-1185">Reference proteome</keyword>
<feature type="compositionally biased region" description="Basic and acidic residues" evidence="3">
    <location>
        <begin position="225"/>
        <end position="234"/>
    </location>
</feature>
<feature type="region of interest" description="Disordered" evidence="3">
    <location>
        <begin position="302"/>
        <end position="335"/>
    </location>
</feature>
<evidence type="ECO:0000256" key="1">
    <source>
        <dbReference type="ARBA" id="ARBA00023242"/>
    </source>
</evidence>
<sequence>MGGLHCPKSTPPFPSLSLSPQPPISFPLPIPSTMRIRKRPNPFPPPPLFPDPSVHFHPADGEDGRKDSNGGDRGRGRERLHSDADLEIDNLDRRPPQVPPTCEPRRMSNGSSRKATVSAHRTNLGRVQVLRKKAKEEDGMVDTSNRWDAEVNSNSSSSSAPVSAAEQVGDTAFLAKKKRGGNDYGCGNRGSEDTLEEKEKKPKGRGRAKMRNSSVDNSACSRVNGSDHARRESEVKEEEDESMNGNVPNGKKRRSPAVLMEGSRCSRVNGRGWRCCQQTLVGYSLCEHHLGKGRLRSMTSVRGQLGTSTARSKRSSGGTTTIPEEEEEEEEKEKLWPQQYNAGEIKMEEDTEKASTLKRKKIGMVKARTISSLLDETNRPMPSLLSQPPQVAFMQTLDGREAMV</sequence>
<dbReference type="InParanoid" id="A0A804KJR2"/>
<dbReference type="PROSITE" id="PS51667">
    <property type="entry name" value="WRC"/>
    <property type="match status" value="1"/>
</dbReference>
<feature type="compositionally biased region" description="Basic and acidic residues" evidence="3">
    <location>
        <begin position="57"/>
        <end position="95"/>
    </location>
</feature>
<feature type="compositionally biased region" description="Low complexity" evidence="3">
    <location>
        <begin position="150"/>
        <end position="166"/>
    </location>
</feature>
<organism evidence="6 7">
    <name type="scientific">Musa acuminata subsp. malaccensis</name>
    <name type="common">Wild banana</name>
    <name type="synonym">Musa malaccensis</name>
    <dbReference type="NCBI Taxonomy" id="214687"/>
    <lineage>
        <taxon>Eukaryota</taxon>
        <taxon>Viridiplantae</taxon>
        <taxon>Streptophyta</taxon>
        <taxon>Embryophyta</taxon>
        <taxon>Tracheophyta</taxon>
        <taxon>Spermatophyta</taxon>
        <taxon>Magnoliopsida</taxon>
        <taxon>Liliopsida</taxon>
        <taxon>Zingiberales</taxon>
        <taxon>Musaceae</taxon>
        <taxon>Musa</taxon>
    </lineage>
</organism>
<evidence type="ECO:0000256" key="2">
    <source>
        <dbReference type="PROSITE-ProRule" id="PRU01002"/>
    </source>
</evidence>
<evidence type="ECO:0000313" key="6">
    <source>
        <dbReference type="EnsemblPlants" id="Ma09_p15110.2"/>
    </source>
</evidence>
<dbReference type="FunCoup" id="A0A804KJR2">
    <property type="interactions" value="46"/>
</dbReference>
<evidence type="ECO:0000259" key="4">
    <source>
        <dbReference type="PROSITE" id="PS51667"/>
    </source>
</evidence>
<dbReference type="EMBL" id="HG996474">
    <property type="protein sequence ID" value="CAG1835240.1"/>
    <property type="molecule type" value="Genomic_DNA"/>
</dbReference>
<evidence type="ECO:0000313" key="7">
    <source>
        <dbReference type="Proteomes" id="UP000012960"/>
    </source>
</evidence>
<dbReference type="AlphaFoldDB" id="A0A804KJR2"/>
<feature type="compositionally biased region" description="Pro residues" evidence="3">
    <location>
        <begin position="9"/>
        <end position="30"/>
    </location>
</feature>
<name>A0A804KJR2_MUSAM</name>
<gene>
    <name evidence="5" type="ORF">GSMUA_233450.1</name>
</gene>
<proteinExistence type="predicted"/>
<dbReference type="EnsemblPlants" id="Ma09_t15110.2">
    <property type="protein sequence ID" value="Ma09_p15110.2"/>
    <property type="gene ID" value="Ma09_g15110"/>
</dbReference>